<protein>
    <submittedName>
        <fullName evidence="2">Uncharacterized protein</fullName>
    </submittedName>
</protein>
<evidence type="ECO:0000313" key="5">
    <source>
        <dbReference type="Proteomes" id="UP000293195"/>
    </source>
</evidence>
<name>A0A4Q4QWT2_9PLEO</name>
<dbReference type="OrthoDB" id="4314040at2759"/>
<dbReference type="AlphaFoldDB" id="A0A4Q4QWT2"/>
<evidence type="ECO:0000313" key="4">
    <source>
        <dbReference type="Proteomes" id="UP000292340"/>
    </source>
</evidence>
<feature type="region of interest" description="Disordered" evidence="1">
    <location>
        <begin position="56"/>
        <end position="75"/>
    </location>
</feature>
<dbReference type="Proteomes" id="UP000292340">
    <property type="component" value="Unassembled WGS sequence"/>
</dbReference>
<dbReference type="PANTHER" id="PTHR38111:SF6">
    <property type="entry name" value="FINGER DOMAIN PROTEIN, PUTATIVE (AFU_ORTHOLOGUE AFUA_8G01940)-RELATED"/>
    <property type="match status" value="1"/>
</dbReference>
<gene>
    <name evidence="2" type="ORF">AA0115_g13016</name>
    <name evidence="3" type="ORF">AA0119_g13285</name>
</gene>
<keyword evidence="5" id="KW-1185">Reference proteome</keyword>
<proteinExistence type="predicted"/>
<dbReference type="EMBL" id="PDXB01000132">
    <property type="protein sequence ID" value="RYN15531.1"/>
    <property type="molecule type" value="Genomic_DNA"/>
</dbReference>
<dbReference type="InterPro" id="IPR053178">
    <property type="entry name" value="Osmoadaptation_assoc"/>
</dbReference>
<reference evidence="2 5" key="2">
    <citation type="journal article" date="2019" name="bioRxiv">
        <title>Genomics, evolutionary history and diagnostics of the Alternaria alternata species group including apple and Asian pear pathotypes.</title>
        <authorList>
            <person name="Armitage A.D."/>
            <person name="Cockerton H.M."/>
            <person name="Sreenivasaprasad S."/>
            <person name="Woodhall J.W."/>
            <person name="Lane C.R."/>
            <person name="Harrison R.J."/>
            <person name="Clarkson J.P."/>
        </authorList>
    </citation>
    <scope>NUCLEOTIDE SEQUENCE</scope>
    <source>
        <strain evidence="2">FERA 1164</strain>
        <strain evidence="5">FERA 635</strain>
    </source>
</reference>
<evidence type="ECO:0000313" key="2">
    <source>
        <dbReference type="EMBL" id="RYN15531.1"/>
    </source>
</evidence>
<reference evidence="2" key="1">
    <citation type="submission" date="2017-10" db="EMBL/GenBank/DDBJ databases">
        <authorList>
            <person name="Armitage A.D."/>
            <person name="Barbara D.J."/>
            <person name="Woodhall J.W."/>
            <person name="Sreenivasaprasad S."/>
            <person name="Lane C.R."/>
            <person name="Clarkson J.P."/>
            <person name="Harrison R.J."/>
        </authorList>
    </citation>
    <scope>NUCLEOTIDE SEQUENCE</scope>
    <source>
        <strain evidence="2">FERA 1164</strain>
        <strain evidence="3">FERA 635</strain>
    </source>
</reference>
<dbReference type="EMBL" id="PDXF01000196">
    <property type="protein sequence ID" value="RYN85221.1"/>
    <property type="molecule type" value="Genomic_DNA"/>
</dbReference>
<dbReference type="Proteomes" id="UP000293195">
    <property type="component" value="Unassembled WGS sequence"/>
</dbReference>
<comment type="caution">
    <text evidence="2">The sequence shown here is derived from an EMBL/GenBank/DDBJ whole genome shotgun (WGS) entry which is preliminary data.</text>
</comment>
<sequence>MHDRLPALQIGYHKQNINVIGIMAFSFVNYDGPKLPKDPGVRKLIRKQAMRDVAVDRRTRGGYGQHNLRQYPDFSSNEDLSLREKKALDDTRRSSPEKWSPDRDPITSLQKVMVRSIHTRSHAYTSPVSIAYPDHATTEKFALLLNLAPLTGLRLGIAKFSPLKSELVNASASQLGSRKLAYFITTRYAQVPTLRYATDCVIAKLRQILRPSDSSSPEGEHAILVQYTKALRSLHKALDDEAQRVTAETLCATELLGIFELLDGNLESHASMRHAGGAAQLIQIRGAQRFNTEFEMALFMSHVGPAVMEALLSNKSCFLAEEAWKQVMSSVIHCDDSLSDQKDLAIALWSHLVNGPRRFKEVTDAISSATPPSQDEIDGIIRRLQSDRDSLLDWLIMASTLPDLQGMQLEADQYGVVFPRHSWKSNPNHNSRLALWGTYVMCRILKSRLLVAMAPRRFSTLEVECQHLVSRIMSLRQMTSTGEGLVDTLFVSQSTWMASGIMATKESWSERHVNAGDGMIDRGKFHDWCVSIGRVCPGLNEENTI</sequence>
<evidence type="ECO:0000313" key="3">
    <source>
        <dbReference type="EMBL" id="RYN85221.1"/>
    </source>
</evidence>
<organism evidence="2 4">
    <name type="scientific">Alternaria tenuissima</name>
    <dbReference type="NCBI Taxonomy" id="119927"/>
    <lineage>
        <taxon>Eukaryota</taxon>
        <taxon>Fungi</taxon>
        <taxon>Dikarya</taxon>
        <taxon>Ascomycota</taxon>
        <taxon>Pezizomycotina</taxon>
        <taxon>Dothideomycetes</taxon>
        <taxon>Pleosporomycetidae</taxon>
        <taxon>Pleosporales</taxon>
        <taxon>Pleosporineae</taxon>
        <taxon>Pleosporaceae</taxon>
        <taxon>Alternaria</taxon>
        <taxon>Alternaria sect. Alternaria</taxon>
        <taxon>Alternaria alternata complex</taxon>
    </lineage>
</organism>
<evidence type="ECO:0000256" key="1">
    <source>
        <dbReference type="SAM" id="MobiDB-lite"/>
    </source>
</evidence>
<accession>A0A4Q4QWT2</accession>
<dbReference type="PANTHER" id="PTHR38111">
    <property type="entry name" value="ZN(2)-C6 FUNGAL-TYPE DOMAIN-CONTAINING PROTEIN-RELATED"/>
    <property type="match status" value="1"/>
</dbReference>
<feature type="region of interest" description="Disordered" evidence="1">
    <location>
        <begin position="82"/>
        <end position="104"/>
    </location>
</feature>